<keyword evidence="2" id="KW-1185">Reference proteome</keyword>
<evidence type="ECO:0000313" key="1">
    <source>
        <dbReference type="EMBL" id="KAK1141553.1"/>
    </source>
</evidence>
<name>A0ACC3AUX6_9EURO</name>
<dbReference type="EMBL" id="JAOPJF010000062">
    <property type="protein sequence ID" value="KAK1141553.1"/>
    <property type="molecule type" value="Genomic_DNA"/>
</dbReference>
<accession>A0ACC3AUX6</accession>
<evidence type="ECO:0000313" key="2">
    <source>
        <dbReference type="Proteomes" id="UP001177260"/>
    </source>
</evidence>
<comment type="caution">
    <text evidence="1">The sequence shown here is derived from an EMBL/GenBank/DDBJ whole genome shotgun (WGS) entry which is preliminary data.</text>
</comment>
<dbReference type="Proteomes" id="UP001177260">
    <property type="component" value="Unassembled WGS sequence"/>
</dbReference>
<protein>
    <submittedName>
        <fullName evidence="1">Uncharacterized protein</fullName>
    </submittedName>
</protein>
<organism evidence="1 2">
    <name type="scientific">Aspergillus melleus</name>
    <dbReference type="NCBI Taxonomy" id="138277"/>
    <lineage>
        <taxon>Eukaryota</taxon>
        <taxon>Fungi</taxon>
        <taxon>Dikarya</taxon>
        <taxon>Ascomycota</taxon>
        <taxon>Pezizomycotina</taxon>
        <taxon>Eurotiomycetes</taxon>
        <taxon>Eurotiomycetidae</taxon>
        <taxon>Eurotiales</taxon>
        <taxon>Aspergillaceae</taxon>
        <taxon>Aspergillus</taxon>
        <taxon>Aspergillus subgen. Circumdati</taxon>
    </lineage>
</organism>
<proteinExistence type="predicted"/>
<gene>
    <name evidence="1" type="ORF">N8T08_008966</name>
</gene>
<reference evidence="1 2" key="1">
    <citation type="journal article" date="2023" name="ACS Omega">
        <title>Identification of the Neoaspergillic Acid Biosynthesis Gene Cluster by Establishing an In Vitro CRISPR-Ribonucleoprotein Genetic System in Aspergillus melleus.</title>
        <authorList>
            <person name="Yuan B."/>
            <person name="Grau M.F."/>
            <person name="Murata R.M."/>
            <person name="Torok T."/>
            <person name="Venkateswaran K."/>
            <person name="Stajich J.E."/>
            <person name="Wang C.C.C."/>
        </authorList>
    </citation>
    <scope>NUCLEOTIDE SEQUENCE [LARGE SCALE GENOMIC DNA]</scope>
    <source>
        <strain evidence="1 2">IMV 1140</strain>
    </source>
</reference>
<sequence length="287" mass="32816">MSLLRNCRNAAVQVRGFSSSSSLRSGPESPKYIDIPQVIQEGEIVDRRVKGTLPVPRDLFPARRADKPTKAYLDAATPLPSKEVQIDPNDPHAQYLGWKRRMAEMRRKNLRQGLTELHRRKKQTDKRIAQESAEKQIQRQAVLDQPDRLDEQLTRPSVIQEMLSNRNAVLPDPTREERLALSRARFEAHNARRQAERDDSLQTLYMSARNFITTEAQLAAEIERVFPEGENEAWRNDHQQGENIWNLGTPSTLQGIANAGRKSESGRWELIQDRVKQLGEQITGGKI</sequence>